<organism evidence="1 2">
    <name type="scientific">Trametes coccinea (strain BRFM310)</name>
    <name type="common">Pycnoporus coccineus</name>
    <dbReference type="NCBI Taxonomy" id="1353009"/>
    <lineage>
        <taxon>Eukaryota</taxon>
        <taxon>Fungi</taxon>
        <taxon>Dikarya</taxon>
        <taxon>Basidiomycota</taxon>
        <taxon>Agaricomycotina</taxon>
        <taxon>Agaricomycetes</taxon>
        <taxon>Polyporales</taxon>
        <taxon>Polyporaceae</taxon>
        <taxon>Trametes</taxon>
    </lineage>
</organism>
<keyword evidence="2" id="KW-1185">Reference proteome</keyword>
<sequence length="255" mass="28795">RAQVPPLHTETGIWPIRYRRLHLVLRFLAYLLRDCPPLPLAAFTELWRISCTHAQPTWWTDLHLAGCALPVPVLLDVNLFPTPTTIQQALGALSESLATHLRDGVCHSQRLPVLLLLLQHRILRAAPLTAAPPDLKAICAPRAFLHLPRRRQRDALCLLLFSEHPLAIEQLRRAPAACPIPRLWRVCRFCRLRDTIEDEIHTLSPAARRCSAHAVPALWKTSEPLTLLYAACSRTCRSRQYSMSYSPVSSPAHSP</sequence>
<dbReference type="Proteomes" id="UP000193067">
    <property type="component" value="Unassembled WGS sequence"/>
</dbReference>
<reference evidence="1 2" key="1">
    <citation type="journal article" date="2015" name="Biotechnol. Biofuels">
        <title>Enhanced degradation of softwood versus hardwood by the white-rot fungus Pycnoporus coccineus.</title>
        <authorList>
            <person name="Couturier M."/>
            <person name="Navarro D."/>
            <person name="Chevret D."/>
            <person name="Henrissat B."/>
            <person name="Piumi F."/>
            <person name="Ruiz-Duenas F.J."/>
            <person name="Martinez A.T."/>
            <person name="Grigoriev I.V."/>
            <person name="Riley R."/>
            <person name="Lipzen A."/>
            <person name="Berrin J.G."/>
            <person name="Master E.R."/>
            <person name="Rosso M.N."/>
        </authorList>
    </citation>
    <scope>NUCLEOTIDE SEQUENCE [LARGE SCALE GENOMIC DNA]</scope>
    <source>
        <strain evidence="1 2">BRFM310</strain>
    </source>
</reference>
<dbReference type="EMBL" id="KZ084092">
    <property type="protein sequence ID" value="OSD05618.1"/>
    <property type="molecule type" value="Genomic_DNA"/>
</dbReference>
<feature type="non-terminal residue" evidence="1">
    <location>
        <position position="1"/>
    </location>
</feature>
<dbReference type="AlphaFoldDB" id="A0A1Y2IWX7"/>
<protein>
    <submittedName>
        <fullName evidence="1">Uncharacterized protein</fullName>
    </submittedName>
</protein>
<accession>A0A1Y2IWX7</accession>
<dbReference type="STRING" id="1353009.A0A1Y2IWX7"/>
<evidence type="ECO:0000313" key="1">
    <source>
        <dbReference type="EMBL" id="OSD05618.1"/>
    </source>
</evidence>
<evidence type="ECO:0000313" key="2">
    <source>
        <dbReference type="Proteomes" id="UP000193067"/>
    </source>
</evidence>
<name>A0A1Y2IWX7_TRAC3</name>
<gene>
    <name evidence="1" type="ORF">PYCCODRAFT_1361397</name>
</gene>
<dbReference type="OrthoDB" id="2802125at2759"/>
<proteinExistence type="predicted"/>